<evidence type="ECO:0000313" key="4">
    <source>
        <dbReference type="Proteomes" id="UP000583127"/>
    </source>
</evidence>
<accession>A0A7X9X2U3</accession>
<feature type="region of interest" description="Disordered" evidence="1">
    <location>
        <begin position="26"/>
        <end position="82"/>
    </location>
</feature>
<feature type="domain" description="Bacterial EndoU nuclease" evidence="2">
    <location>
        <begin position="75"/>
        <end position="147"/>
    </location>
</feature>
<keyword evidence="4" id="KW-1185">Reference proteome</keyword>
<evidence type="ECO:0000259" key="2">
    <source>
        <dbReference type="Pfam" id="PF14436"/>
    </source>
</evidence>
<reference evidence="3 4" key="1">
    <citation type="submission" date="2020-04" db="EMBL/GenBank/DDBJ databases">
        <title>Paraburkholderia sp. G-4-1-8 isolated from soil.</title>
        <authorList>
            <person name="Dahal R.H."/>
        </authorList>
    </citation>
    <scope>NUCLEOTIDE SEQUENCE [LARGE SCALE GENOMIC DNA]</scope>
    <source>
        <strain evidence="3 4">G-4-1-8</strain>
    </source>
</reference>
<sequence length="154" mass="15411">MPGEPPTTSTGGVLVNEAGQAAKAVPGTAGYAPGNATLNSGDNGTGDNAQSDVNLASPDRTDHILTGDATGGGHQWPGGPGKSVFPQDWSSSKIMNAVSDIATDPSIPETVQANGRIVKNGSVDGIDIRVVIEPASKGGGIVTAFPTNVPRNPK</sequence>
<name>A0A7X9X2U3_9BURK</name>
<organism evidence="3 4">
    <name type="scientific">Paraburkholderia antibiotica</name>
    <dbReference type="NCBI Taxonomy" id="2728839"/>
    <lineage>
        <taxon>Bacteria</taxon>
        <taxon>Pseudomonadati</taxon>
        <taxon>Pseudomonadota</taxon>
        <taxon>Betaproteobacteria</taxon>
        <taxon>Burkholderiales</taxon>
        <taxon>Burkholderiaceae</taxon>
        <taxon>Paraburkholderia</taxon>
    </lineage>
</organism>
<evidence type="ECO:0000313" key="3">
    <source>
        <dbReference type="EMBL" id="NML30418.1"/>
    </source>
</evidence>
<protein>
    <submittedName>
        <fullName evidence="3">EndoU domain-containing protein</fullName>
    </submittedName>
</protein>
<dbReference type="InterPro" id="IPR029501">
    <property type="entry name" value="EndoU_bac"/>
</dbReference>
<feature type="compositionally biased region" description="Gly residues" evidence="1">
    <location>
        <begin position="69"/>
        <end position="81"/>
    </location>
</feature>
<dbReference type="RefSeq" id="WP_169496679.1">
    <property type="nucleotide sequence ID" value="NZ_JABBFZ010000002.1"/>
</dbReference>
<feature type="compositionally biased region" description="Polar residues" evidence="1">
    <location>
        <begin position="36"/>
        <end position="54"/>
    </location>
</feature>
<dbReference type="GO" id="GO:0004519">
    <property type="term" value="F:endonuclease activity"/>
    <property type="evidence" value="ECO:0007669"/>
    <property type="project" value="InterPro"/>
</dbReference>
<dbReference type="AlphaFoldDB" id="A0A7X9X2U3"/>
<dbReference type="Proteomes" id="UP000583127">
    <property type="component" value="Unassembled WGS sequence"/>
</dbReference>
<dbReference type="EMBL" id="JABBFZ010000002">
    <property type="protein sequence ID" value="NML30418.1"/>
    <property type="molecule type" value="Genomic_DNA"/>
</dbReference>
<comment type="caution">
    <text evidence="3">The sequence shown here is derived from an EMBL/GenBank/DDBJ whole genome shotgun (WGS) entry which is preliminary data.</text>
</comment>
<dbReference type="Pfam" id="PF14436">
    <property type="entry name" value="EndoU_bacteria"/>
    <property type="match status" value="1"/>
</dbReference>
<evidence type="ECO:0000256" key="1">
    <source>
        <dbReference type="SAM" id="MobiDB-lite"/>
    </source>
</evidence>
<proteinExistence type="predicted"/>
<gene>
    <name evidence="3" type="ORF">HHL14_06195</name>
</gene>